<dbReference type="EMBL" id="JAFJYH010000002">
    <property type="protein sequence ID" value="KAG4426564.1"/>
    <property type="molecule type" value="Genomic_DNA"/>
</dbReference>
<dbReference type="PANTHER" id="PTHR33112:SF8">
    <property type="entry name" value="HETEROKARYON INCOMPATIBILITY DOMAIN-CONTAINING PROTEIN"/>
    <property type="match status" value="1"/>
</dbReference>
<keyword evidence="3" id="KW-1185">Reference proteome</keyword>
<evidence type="ECO:0000259" key="1">
    <source>
        <dbReference type="Pfam" id="PF06985"/>
    </source>
</evidence>
<accession>A0A8H8BWS5</accession>
<dbReference type="PANTHER" id="PTHR33112">
    <property type="entry name" value="DOMAIN PROTEIN, PUTATIVE-RELATED"/>
    <property type="match status" value="1"/>
</dbReference>
<dbReference type="Proteomes" id="UP000664132">
    <property type="component" value="Unassembled WGS sequence"/>
</dbReference>
<dbReference type="AlphaFoldDB" id="A0A8H8BWS5"/>
<feature type="domain" description="Heterokaryon incompatibility" evidence="1">
    <location>
        <begin position="227"/>
        <end position="374"/>
    </location>
</feature>
<name>A0A8H8BWS5_9HELO</name>
<sequence>MDKLWLLPSIHRGYPNQIIHDPIPRDVTTLGISNETPSQGLCPQCQTLLELYPESKSGHWAGSHKLIFATKGLLEDTAISGCSLCQLFLDSIPARDRNVLRENESFYARQYVRTIGHFPGNGESPSLDLKHLDIRTQTWVDIEATVQMIPKIHTFSEAFNRSSLGSTTGSDDGITNALSWIKSCRSNHKACIRNISALPTRLIDCGTDPNPHCQLVLSSLLPVESEYTTLSYCWGTVANHLLLQENIASMFKAIPFETLPKTLRDAIETIRKLGARYMWIDSLCIIQDDPHDWKQESSNMFNIYGGSYCNISAAVGSDSTSGLFRQRNPFPFRQLEVQFIIAGQKEPHYIINNNVWEGEIEGSPLSGRGWVCQERFLSPCNLHFGAHMLFWECGELAANEWFPAGFLKPDRTESDFKSSTRKQAISRTIRDNSSVANTKHSYWTWDTILEDYTSRKLTYAKDKLVAIAGLARVWGSINKDEYLAGLWRADLVTQLLWYCKVVRTEHSEREYTAPSWSWAAVDGSITRPAPRFNLTKEDGFYSIRDEIEILSAETELTTEDVYGAVSGGKIILKGSLAVVEYVRYQPEEGLWANEGYNGIRALASPETLKQHIPSFDVYWDLGEMRVRKLAAEGKLDGMLALHVQFRCPIEGKEEAYGLVLLPTEVFGVYKRIGLYSHWDLIAVPMAWKCSEKRVKEIGLPAEVVDKGRVRYMITII</sequence>
<dbReference type="InterPro" id="IPR010730">
    <property type="entry name" value="HET"/>
</dbReference>
<gene>
    <name evidence="2" type="ORF">IFR04_000446</name>
</gene>
<evidence type="ECO:0000313" key="2">
    <source>
        <dbReference type="EMBL" id="KAG4426564.1"/>
    </source>
</evidence>
<organism evidence="2 3">
    <name type="scientific">Cadophora malorum</name>
    <dbReference type="NCBI Taxonomy" id="108018"/>
    <lineage>
        <taxon>Eukaryota</taxon>
        <taxon>Fungi</taxon>
        <taxon>Dikarya</taxon>
        <taxon>Ascomycota</taxon>
        <taxon>Pezizomycotina</taxon>
        <taxon>Leotiomycetes</taxon>
        <taxon>Helotiales</taxon>
        <taxon>Ploettnerulaceae</taxon>
        <taxon>Cadophora</taxon>
    </lineage>
</organism>
<reference evidence="2" key="1">
    <citation type="submission" date="2021-02" db="EMBL/GenBank/DDBJ databases">
        <title>Genome sequence Cadophora malorum strain M34.</title>
        <authorList>
            <person name="Stefanovic E."/>
            <person name="Vu D."/>
            <person name="Scully C."/>
            <person name="Dijksterhuis J."/>
            <person name="Roader J."/>
            <person name="Houbraken J."/>
        </authorList>
    </citation>
    <scope>NUCLEOTIDE SEQUENCE</scope>
    <source>
        <strain evidence="2">M34</strain>
    </source>
</reference>
<dbReference type="Pfam" id="PF06985">
    <property type="entry name" value="HET"/>
    <property type="match status" value="1"/>
</dbReference>
<dbReference type="OrthoDB" id="3560191at2759"/>
<proteinExistence type="predicted"/>
<evidence type="ECO:0000313" key="3">
    <source>
        <dbReference type="Proteomes" id="UP000664132"/>
    </source>
</evidence>
<protein>
    <recommendedName>
        <fullName evidence="1">Heterokaryon incompatibility domain-containing protein</fullName>
    </recommendedName>
</protein>
<comment type="caution">
    <text evidence="2">The sequence shown here is derived from an EMBL/GenBank/DDBJ whole genome shotgun (WGS) entry which is preliminary data.</text>
</comment>